<evidence type="ECO:0000313" key="5">
    <source>
        <dbReference type="EMBL" id="VDM17157.1"/>
    </source>
</evidence>
<feature type="region of interest" description="Disordered" evidence="3">
    <location>
        <begin position="409"/>
        <end position="442"/>
    </location>
</feature>
<feature type="region of interest" description="Disordered" evidence="3">
    <location>
        <begin position="180"/>
        <end position="202"/>
    </location>
</feature>
<dbReference type="AlphaFoldDB" id="A0A158RDL6"/>
<reference evidence="5 6" key="2">
    <citation type="submission" date="2018-11" db="EMBL/GenBank/DDBJ databases">
        <authorList>
            <consortium name="Pathogen Informatics"/>
        </authorList>
    </citation>
    <scope>NUCLEOTIDE SEQUENCE [LARGE SCALE GENOMIC DNA]</scope>
</reference>
<name>A0A158RDL6_HYDTA</name>
<feature type="region of interest" description="Disordered" evidence="3">
    <location>
        <begin position="84"/>
        <end position="143"/>
    </location>
</feature>
<feature type="domain" description="SAM" evidence="4">
    <location>
        <begin position="253"/>
        <end position="316"/>
    </location>
</feature>
<dbReference type="PANTHER" id="PTHR24174">
    <property type="entry name" value="ANKYRIN REPEAT AND STERILE ALPHA MOTIF DOMAIN-CONTAINING PROTEIN 1"/>
    <property type="match status" value="1"/>
</dbReference>
<keyword evidence="1" id="KW-0677">Repeat</keyword>
<evidence type="ECO:0000313" key="6">
    <source>
        <dbReference type="Proteomes" id="UP000274429"/>
    </source>
</evidence>
<feature type="compositionally biased region" description="Polar residues" evidence="3">
    <location>
        <begin position="522"/>
        <end position="536"/>
    </location>
</feature>
<evidence type="ECO:0000256" key="1">
    <source>
        <dbReference type="ARBA" id="ARBA00022737"/>
    </source>
</evidence>
<accession>A0A158RDL6</accession>
<dbReference type="PANTHER" id="PTHR24174:SF16">
    <property type="entry name" value="CASKIN-2"/>
    <property type="match status" value="1"/>
</dbReference>
<keyword evidence="2" id="KW-0040">ANK repeat</keyword>
<evidence type="ECO:0000256" key="2">
    <source>
        <dbReference type="ARBA" id="ARBA00023043"/>
    </source>
</evidence>
<organism evidence="7">
    <name type="scientific">Hydatigena taeniaeformis</name>
    <name type="common">Feline tapeworm</name>
    <name type="synonym">Taenia taeniaeformis</name>
    <dbReference type="NCBI Taxonomy" id="6205"/>
    <lineage>
        <taxon>Eukaryota</taxon>
        <taxon>Metazoa</taxon>
        <taxon>Spiralia</taxon>
        <taxon>Lophotrochozoa</taxon>
        <taxon>Platyhelminthes</taxon>
        <taxon>Cestoda</taxon>
        <taxon>Eucestoda</taxon>
        <taxon>Cyclophyllidea</taxon>
        <taxon>Taeniidae</taxon>
        <taxon>Hydatigera</taxon>
    </lineage>
</organism>
<evidence type="ECO:0000313" key="7">
    <source>
        <dbReference type="WBParaSite" id="TTAC_0000090301-mRNA-1"/>
    </source>
</evidence>
<dbReference type="InterPro" id="IPR001660">
    <property type="entry name" value="SAM"/>
</dbReference>
<dbReference type="Gene3D" id="1.10.150.50">
    <property type="entry name" value="Transcription Factor, Ets-1"/>
    <property type="match status" value="2"/>
</dbReference>
<proteinExistence type="predicted"/>
<feature type="compositionally biased region" description="Acidic residues" evidence="3">
    <location>
        <begin position="546"/>
        <end position="559"/>
    </location>
</feature>
<evidence type="ECO:0000259" key="4">
    <source>
        <dbReference type="PROSITE" id="PS50105"/>
    </source>
</evidence>
<dbReference type="OrthoDB" id="5314041at2759"/>
<dbReference type="Proteomes" id="UP000274429">
    <property type="component" value="Unassembled WGS sequence"/>
</dbReference>
<dbReference type="PROSITE" id="PS50105">
    <property type="entry name" value="SAM_DOMAIN"/>
    <property type="match status" value="2"/>
</dbReference>
<feature type="compositionally biased region" description="Low complexity" evidence="3">
    <location>
        <begin position="426"/>
        <end position="439"/>
    </location>
</feature>
<evidence type="ECO:0000256" key="3">
    <source>
        <dbReference type="SAM" id="MobiDB-lite"/>
    </source>
</evidence>
<reference evidence="7" key="1">
    <citation type="submission" date="2016-04" db="UniProtKB">
        <authorList>
            <consortium name="WormBaseParasite"/>
        </authorList>
    </citation>
    <scope>IDENTIFICATION</scope>
</reference>
<feature type="domain" description="SAM" evidence="4">
    <location>
        <begin position="327"/>
        <end position="371"/>
    </location>
</feature>
<feature type="compositionally biased region" description="Polar residues" evidence="3">
    <location>
        <begin position="414"/>
        <end position="425"/>
    </location>
</feature>
<dbReference type="EMBL" id="UYWX01000126">
    <property type="protein sequence ID" value="VDM17157.1"/>
    <property type="molecule type" value="Genomic_DNA"/>
</dbReference>
<feature type="region of interest" description="Disordered" evidence="3">
    <location>
        <begin position="522"/>
        <end position="584"/>
    </location>
</feature>
<feature type="compositionally biased region" description="Low complexity" evidence="3">
    <location>
        <begin position="180"/>
        <end position="197"/>
    </location>
</feature>
<gene>
    <name evidence="5" type="ORF">TTAC_LOCUS904</name>
</gene>
<dbReference type="WBParaSite" id="TTAC_0000090301-mRNA-1">
    <property type="protein sequence ID" value="TTAC_0000090301-mRNA-1"/>
    <property type="gene ID" value="TTAC_0000090301"/>
</dbReference>
<keyword evidence="6" id="KW-1185">Reference proteome</keyword>
<dbReference type="SMART" id="SM00454">
    <property type="entry name" value="SAM"/>
    <property type="match status" value="2"/>
</dbReference>
<dbReference type="SUPFAM" id="SSF50044">
    <property type="entry name" value="SH3-domain"/>
    <property type="match status" value="1"/>
</dbReference>
<dbReference type="InterPro" id="IPR033635">
    <property type="entry name" value="ANKS1/Caskin"/>
</dbReference>
<dbReference type="Pfam" id="PF00536">
    <property type="entry name" value="SAM_1"/>
    <property type="match status" value="2"/>
</dbReference>
<dbReference type="STRING" id="6205.A0A158RDL6"/>
<protein>
    <submittedName>
        <fullName evidence="7">Caskin-1</fullName>
    </submittedName>
</protein>
<sequence length="602" mass="65367">MLFNRSASRRAEGTSHCHFPRCYLQKSVALLQQGRHNWGMRFRLLLLLPQVFADSITSKEDAAWWRGFRFASGPSGGIGMFPSSHVTLLPLHPPPPPSTQNERQKKKTDFSTQTDVTSSSSSSTEDDGEDDEKGAPLISEGIPVTFPHSHQHLQRVCPTIPLSMNSRVPPPCFHRMTSVTSASTTTTTTTTTNTTLSHPRGGYRAASVQPCASSTCSSTSSASSASSGASSCSSCAAATVSSVAGVTSSCDRSPVELLVNWLLSAGFSDYTPCLVAAGYDLSTLRRATPEDLNACGVTNPRDRQQLRARLSRLQLPENLPDHIPACVFEWLSILNLTSYWPAFQTQGLTTFEKIVVLTWEDLEEIGITKLGESLGLFCQSMIPLPNLRPLGHQKKIILAIERLRRALSKRNEDQSVGTDSLIRNRQSQQQQHLSSPSHPAAQPLPIEEERETMMTGNLADLTPPPPPGFQDPPHVVRKASLDFSPSSAINPGSPEPRRITHHRHHFSTSFLTDIGRLGSNALSSVSDTGAEGSTKSDPLPRVGACEGEEVEAGGITEEEKDSKSHPKGVQQSYGESFPSVRQRHRNAVATAITIPGKKILMA</sequence>
<feature type="compositionally biased region" description="Low complexity" evidence="3">
    <location>
        <begin position="110"/>
        <end position="123"/>
    </location>
</feature>
<dbReference type="InterPro" id="IPR036028">
    <property type="entry name" value="SH3-like_dom_sf"/>
</dbReference>
<dbReference type="SUPFAM" id="SSF47769">
    <property type="entry name" value="SAM/Pointed domain"/>
    <property type="match status" value="2"/>
</dbReference>
<dbReference type="InterPro" id="IPR013761">
    <property type="entry name" value="SAM/pointed_sf"/>
</dbReference>